<dbReference type="InterPro" id="IPR050320">
    <property type="entry name" value="N5-glutamine_MTase"/>
</dbReference>
<dbReference type="EC" id="2.1.1.297" evidence="5"/>
<comment type="similarity">
    <text evidence="5">Belongs to the protein N5-glutamine methyltransferase family. PrmC subfamily.</text>
</comment>
<dbReference type="CDD" id="cd02440">
    <property type="entry name" value="AdoMet_MTases"/>
    <property type="match status" value="1"/>
</dbReference>
<feature type="domain" description="Release factor glutamine methyltransferase N-terminal" evidence="7">
    <location>
        <begin position="12"/>
        <end position="79"/>
    </location>
</feature>
<dbReference type="AlphaFoldDB" id="A0A0R1PIC9"/>
<dbReference type="PROSITE" id="PS00092">
    <property type="entry name" value="N6_MTASE"/>
    <property type="match status" value="1"/>
</dbReference>
<evidence type="ECO:0000256" key="2">
    <source>
        <dbReference type="ARBA" id="ARBA00022679"/>
    </source>
</evidence>
<dbReference type="PANTHER" id="PTHR18895">
    <property type="entry name" value="HEMK METHYLTRANSFERASE"/>
    <property type="match status" value="1"/>
</dbReference>
<organism evidence="8 9">
    <name type="scientific">Limosilactobacillus frumenti DSM 13145</name>
    <dbReference type="NCBI Taxonomy" id="1423746"/>
    <lineage>
        <taxon>Bacteria</taxon>
        <taxon>Bacillati</taxon>
        <taxon>Bacillota</taxon>
        <taxon>Bacilli</taxon>
        <taxon>Lactobacillales</taxon>
        <taxon>Lactobacillaceae</taxon>
        <taxon>Limosilactobacillus</taxon>
    </lineage>
</organism>
<keyword evidence="3 5" id="KW-0949">S-adenosyl-L-methionine</keyword>
<dbReference type="EMBL" id="AZER01000004">
    <property type="protein sequence ID" value="KRL28651.1"/>
    <property type="molecule type" value="Genomic_DNA"/>
</dbReference>
<evidence type="ECO:0000313" key="8">
    <source>
        <dbReference type="EMBL" id="KRL28651.1"/>
    </source>
</evidence>
<dbReference type="HAMAP" id="MF_02126">
    <property type="entry name" value="RF_methyltr_PrmC"/>
    <property type="match status" value="1"/>
</dbReference>
<evidence type="ECO:0000256" key="5">
    <source>
        <dbReference type="HAMAP-Rule" id="MF_02126"/>
    </source>
</evidence>
<feature type="binding site" evidence="5">
    <location>
        <begin position="123"/>
        <end position="127"/>
    </location>
    <ligand>
        <name>S-adenosyl-L-methionine</name>
        <dbReference type="ChEBI" id="CHEBI:59789"/>
    </ligand>
</feature>
<proteinExistence type="inferred from homology"/>
<dbReference type="GO" id="GO:0102559">
    <property type="term" value="F:peptide chain release factor N(5)-glutamine methyltransferase activity"/>
    <property type="evidence" value="ECO:0007669"/>
    <property type="project" value="UniProtKB-EC"/>
</dbReference>
<keyword evidence="9" id="KW-1185">Reference proteome</keyword>
<comment type="caution">
    <text evidence="8">The sequence shown here is derived from an EMBL/GenBank/DDBJ whole genome shotgun (WGS) entry which is preliminary data.</text>
</comment>
<evidence type="ECO:0000259" key="6">
    <source>
        <dbReference type="Pfam" id="PF05175"/>
    </source>
</evidence>
<sequence length="292" mass="33461">MNNHQPPTFFAALKWAEQQMRSQHLDYNAPHFLLQMKYGWDDTHFLLHQREQMSEQAWNWFQQAVVRLNNNEPAQYIVGKAPFYGRTFQVNSHVLIPEPETADLVEWVLDQKDDRPLQVLDLGTGSGVIGITLALERPQWQVTLSDISNTALDVAKFNAQRLSAQVELVQSDLFDGLVNRRFDLVVTNPPYVDRADQGLMDPAVVKYEPALALYADEHGLGFYQRLFEQIAGHLTPKGELFGETGFDQEKRIQALFHRLNPGAKIVPRHDVANKMRMIHGWDFLNTGGNQKK</sequence>
<dbReference type="GO" id="GO:0003676">
    <property type="term" value="F:nucleic acid binding"/>
    <property type="evidence" value="ECO:0007669"/>
    <property type="project" value="InterPro"/>
</dbReference>
<gene>
    <name evidence="5" type="primary">prmC</name>
    <name evidence="8" type="ORF">FD27_GL001651</name>
</gene>
<dbReference type="InterPro" id="IPR040758">
    <property type="entry name" value="PrmC_N"/>
</dbReference>
<evidence type="ECO:0000256" key="1">
    <source>
        <dbReference type="ARBA" id="ARBA00022603"/>
    </source>
</evidence>
<evidence type="ECO:0000259" key="7">
    <source>
        <dbReference type="Pfam" id="PF17827"/>
    </source>
</evidence>
<dbReference type="NCBIfam" id="TIGR00536">
    <property type="entry name" value="hemK_fam"/>
    <property type="match status" value="1"/>
</dbReference>
<name>A0A0R1PIC9_9LACO</name>
<dbReference type="InterPro" id="IPR029063">
    <property type="entry name" value="SAM-dependent_MTases_sf"/>
</dbReference>
<dbReference type="SUPFAM" id="SSF53335">
    <property type="entry name" value="S-adenosyl-L-methionine-dependent methyltransferases"/>
    <property type="match status" value="1"/>
</dbReference>
<dbReference type="InterPro" id="IPR019874">
    <property type="entry name" value="RF_methyltr_PrmC"/>
</dbReference>
<dbReference type="STRING" id="1423746.FD27_GL001651"/>
<dbReference type="Proteomes" id="UP000051445">
    <property type="component" value="Unassembled WGS sequence"/>
</dbReference>
<feature type="domain" description="Methyltransferase small" evidence="6">
    <location>
        <begin position="115"/>
        <end position="196"/>
    </location>
</feature>
<comment type="caution">
    <text evidence="5">Lacks conserved residue(s) required for the propagation of feature annotation.</text>
</comment>
<protein>
    <recommendedName>
        <fullName evidence="5">Release factor glutamine methyltransferase</fullName>
        <shortName evidence="5">RF MTase</shortName>
        <ecNumber evidence="5">2.1.1.297</ecNumber>
    </recommendedName>
    <alternativeName>
        <fullName evidence="5">N5-glutamine methyltransferase PrmC</fullName>
    </alternativeName>
    <alternativeName>
        <fullName evidence="5">Protein-(glutamine-N5) MTase PrmC</fullName>
    </alternativeName>
    <alternativeName>
        <fullName evidence="5">Protein-glutamine N-methyltransferase PrmC</fullName>
    </alternativeName>
</protein>
<dbReference type="GO" id="GO:0032259">
    <property type="term" value="P:methylation"/>
    <property type="evidence" value="ECO:0007669"/>
    <property type="project" value="UniProtKB-KW"/>
</dbReference>
<dbReference type="Pfam" id="PF17827">
    <property type="entry name" value="PrmC_N"/>
    <property type="match status" value="1"/>
</dbReference>
<dbReference type="InterPro" id="IPR007848">
    <property type="entry name" value="Small_mtfrase_dom"/>
</dbReference>
<dbReference type="RefSeq" id="WP_057748142.1">
    <property type="nucleotide sequence ID" value="NZ_AZER01000004.1"/>
</dbReference>
<dbReference type="Gene3D" id="3.40.50.150">
    <property type="entry name" value="Vaccinia Virus protein VP39"/>
    <property type="match status" value="1"/>
</dbReference>
<evidence type="ECO:0000256" key="4">
    <source>
        <dbReference type="ARBA" id="ARBA00048391"/>
    </source>
</evidence>
<feature type="binding site" evidence="5">
    <location>
        <position position="188"/>
    </location>
    <ligand>
        <name>S-adenosyl-L-methionine</name>
        <dbReference type="ChEBI" id="CHEBI:59789"/>
    </ligand>
</feature>
<accession>A0A0R1PIC9</accession>
<evidence type="ECO:0000256" key="3">
    <source>
        <dbReference type="ARBA" id="ARBA00022691"/>
    </source>
</evidence>
<dbReference type="Pfam" id="PF05175">
    <property type="entry name" value="MTS"/>
    <property type="match status" value="1"/>
</dbReference>
<dbReference type="OrthoDB" id="9800643at2"/>
<reference evidence="8 9" key="1">
    <citation type="journal article" date="2015" name="Genome Announc.">
        <title>Expanding the biotechnology potential of lactobacilli through comparative genomics of 213 strains and associated genera.</title>
        <authorList>
            <person name="Sun Z."/>
            <person name="Harris H.M."/>
            <person name="McCann A."/>
            <person name="Guo C."/>
            <person name="Argimon S."/>
            <person name="Zhang W."/>
            <person name="Yang X."/>
            <person name="Jeffery I.B."/>
            <person name="Cooney J.C."/>
            <person name="Kagawa T.F."/>
            <person name="Liu W."/>
            <person name="Song Y."/>
            <person name="Salvetti E."/>
            <person name="Wrobel A."/>
            <person name="Rasinkangas P."/>
            <person name="Parkhill J."/>
            <person name="Rea M.C."/>
            <person name="O'Sullivan O."/>
            <person name="Ritari J."/>
            <person name="Douillard F.P."/>
            <person name="Paul Ross R."/>
            <person name="Yang R."/>
            <person name="Briner A.E."/>
            <person name="Felis G.E."/>
            <person name="de Vos W.M."/>
            <person name="Barrangou R."/>
            <person name="Klaenhammer T.R."/>
            <person name="Caufield P.W."/>
            <person name="Cui Y."/>
            <person name="Zhang H."/>
            <person name="O'Toole P.W."/>
        </authorList>
    </citation>
    <scope>NUCLEOTIDE SEQUENCE [LARGE SCALE GENOMIC DNA]</scope>
    <source>
        <strain evidence="8 9">DSM 13145</strain>
    </source>
</reference>
<evidence type="ECO:0000313" key="9">
    <source>
        <dbReference type="Proteomes" id="UP000051445"/>
    </source>
</evidence>
<feature type="binding site" evidence="5">
    <location>
        <begin position="188"/>
        <end position="191"/>
    </location>
    <ligand>
        <name>substrate</name>
    </ligand>
</feature>
<dbReference type="PANTHER" id="PTHR18895:SF74">
    <property type="entry name" value="MTRF1L RELEASE FACTOR GLUTAMINE METHYLTRANSFERASE"/>
    <property type="match status" value="1"/>
</dbReference>
<dbReference type="InterPro" id="IPR002052">
    <property type="entry name" value="DNA_methylase_N6_adenine_CS"/>
</dbReference>
<dbReference type="InterPro" id="IPR004556">
    <property type="entry name" value="HemK-like"/>
</dbReference>
<keyword evidence="2 5" id="KW-0808">Transferase</keyword>
<feature type="binding site" evidence="5">
    <location>
        <position position="146"/>
    </location>
    <ligand>
        <name>S-adenosyl-L-methionine</name>
        <dbReference type="ChEBI" id="CHEBI:59789"/>
    </ligand>
</feature>
<comment type="catalytic activity">
    <reaction evidence="4 5">
        <text>L-glutaminyl-[peptide chain release factor] + S-adenosyl-L-methionine = N(5)-methyl-L-glutaminyl-[peptide chain release factor] + S-adenosyl-L-homocysteine + H(+)</text>
        <dbReference type="Rhea" id="RHEA:42896"/>
        <dbReference type="Rhea" id="RHEA-COMP:10271"/>
        <dbReference type="Rhea" id="RHEA-COMP:10272"/>
        <dbReference type="ChEBI" id="CHEBI:15378"/>
        <dbReference type="ChEBI" id="CHEBI:30011"/>
        <dbReference type="ChEBI" id="CHEBI:57856"/>
        <dbReference type="ChEBI" id="CHEBI:59789"/>
        <dbReference type="ChEBI" id="CHEBI:61891"/>
        <dbReference type="EC" id="2.1.1.297"/>
    </reaction>
</comment>
<keyword evidence="1 5" id="KW-0489">Methyltransferase</keyword>
<dbReference type="PATRIC" id="fig|1423746.3.peg.1680"/>
<dbReference type="Gene3D" id="1.10.8.10">
    <property type="entry name" value="DNA helicase RuvA subunit, C-terminal domain"/>
    <property type="match status" value="1"/>
</dbReference>
<comment type="function">
    <text evidence="5">Methylates the class 1 translation termination release factors RF1/PrfA and RF2/PrfB on the glutamine residue of the universally conserved GGQ motif.</text>
</comment>
<dbReference type="NCBIfam" id="TIGR03534">
    <property type="entry name" value="RF_mod_PrmC"/>
    <property type="match status" value="1"/>
</dbReference>